<evidence type="ECO:0000313" key="2">
    <source>
        <dbReference type="EMBL" id="MBC5623259.1"/>
    </source>
</evidence>
<dbReference type="Gene3D" id="1.10.260.40">
    <property type="entry name" value="lambda repressor-like DNA-binding domains"/>
    <property type="match status" value="1"/>
</dbReference>
<evidence type="ECO:0000313" key="3">
    <source>
        <dbReference type="Proteomes" id="UP000646484"/>
    </source>
</evidence>
<gene>
    <name evidence="2" type="ORF">H8S64_19360</name>
</gene>
<feature type="domain" description="HTH cro/C1-type" evidence="1">
    <location>
        <begin position="23"/>
        <end position="75"/>
    </location>
</feature>
<dbReference type="PROSITE" id="PS50943">
    <property type="entry name" value="HTH_CROC1"/>
    <property type="match status" value="1"/>
</dbReference>
<evidence type="ECO:0000259" key="1">
    <source>
        <dbReference type="PROSITE" id="PS50943"/>
    </source>
</evidence>
<dbReference type="EMBL" id="JACOOH010000009">
    <property type="protein sequence ID" value="MBC5623259.1"/>
    <property type="molecule type" value="Genomic_DNA"/>
</dbReference>
<dbReference type="SUPFAM" id="SSF47413">
    <property type="entry name" value="lambda repressor-like DNA-binding domains"/>
    <property type="match status" value="1"/>
</dbReference>
<comment type="caution">
    <text evidence="2">The sequence shown here is derived from an EMBL/GenBank/DDBJ whole genome shotgun (WGS) entry which is preliminary data.</text>
</comment>
<name>A0ABR7D5P2_9BACT</name>
<organism evidence="2 3">
    <name type="scientific">Butyricimonas hominis</name>
    <dbReference type="NCBI Taxonomy" id="2763032"/>
    <lineage>
        <taxon>Bacteria</taxon>
        <taxon>Pseudomonadati</taxon>
        <taxon>Bacteroidota</taxon>
        <taxon>Bacteroidia</taxon>
        <taxon>Bacteroidales</taxon>
        <taxon>Odoribacteraceae</taxon>
        <taxon>Butyricimonas</taxon>
    </lineage>
</organism>
<sequence>MKVIYDFDLVSIEELLQILARNMKKRRLEKNYSRKLLSEMSGVPLATIVKFENVHKISLESYVALCKALGYTEEIKALLGEPKYSTMQELDTINQNRNRKRGTR</sequence>
<protein>
    <submittedName>
        <fullName evidence="2">Helix-turn-helix transcriptional regulator</fullName>
    </submittedName>
</protein>
<dbReference type="CDD" id="cd00093">
    <property type="entry name" value="HTH_XRE"/>
    <property type="match status" value="1"/>
</dbReference>
<keyword evidence="3" id="KW-1185">Reference proteome</keyword>
<dbReference type="InterPro" id="IPR010982">
    <property type="entry name" value="Lambda_DNA-bd_dom_sf"/>
</dbReference>
<dbReference type="InterPro" id="IPR001387">
    <property type="entry name" value="Cro/C1-type_HTH"/>
</dbReference>
<dbReference type="Pfam" id="PF01381">
    <property type="entry name" value="HTH_3"/>
    <property type="match status" value="1"/>
</dbReference>
<dbReference type="SMART" id="SM00530">
    <property type="entry name" value="HTH_XRE"/>
    <property type="match status" value="1"/>
</dbReference>
<accession>A0ABR7D5P2</accession>
<reference evidence="2 3" key="1">
    <citation type="submission" date="2020-08" db="EMBL/GenBank/DDBJ databases">
        <title>Genome public.</title>
        <authorList>
            <person name="Liu C."/>
            <person name="Sun Q."/>
        </authorList>
    </citation>
    <scope>NUCLEOTIDE SEQUENCE [LARGE SCALE GENOMIC DNA]</scope>
    <source>
        <strain evidence="2 3">NSJ-56</strain>
    </source>
</reference>
<dbReference type="Proteomes" id="UP000646484">
    <property type="component" value="Unassembled WGS sequence"/>
</dbReference>
<dbReference type="RefSeq" id="WP_186978349.1">
    <property type="nucleotide sequence ID" value="NZ_JACOOH010000009.1"/>
</dbReference>
<proteinExistence type="predicted"/>